<comment type="caution">
    <text evidence="2">The sequence shown here is derived from an EMBL/GenBank/DDBJ whole genome shotgun (WGS) entry which is preliminary data.</text>
</comment>
<feature type="transmembrane region" description="Helical" evidence="1">
    <location>
        <begin position="63"/>
        <end position="82"/>
    </location>
</feature>
<evidence type="ECO:0000313" key="3">
    <source>
        <dbReference type="Proteomes" id="UP001430796"/>
    </source>
</evidence>
<keyword evidence="3" id="KW-1185">Reference proteome</keyword>
<keyword evidence="1" id="KW-1133">Transmembrane helix</keyword>
<reference evidence="3" key="1">
    <citation type="submission" date="2022-01" db="EMBL/GenBank/DDBJ databases">
        <title>Lysobacter chinensis sp. nov., a bacterium isolated from cow dung compost.</title>
        <authorList>
            <person name="Zhou L.Y."/>
        </authorList>
    </citation>
    <scope>NUCLEOTIDE SEQUENCE [LARGE SCALE GENOMIC DNA]</scope>
    <source>
        <strain evidence="3">TLK-CK17</strain>
    </source>
</reference>
<dbReference type="Proteomes" id="UP001430796">
    <property type="component" value="Unassembled WGS sequence"/>
</dbReference>
<feature type="transmembrane region" description="Helical" evidence="1">
    <location>
        <begin position="20"/>
        <end position="42"/>
    </location>
</feature>
<gene>
    <name evidence="2" type="ORF">L3V18_12425</name>
</gene>
<protein>
    <submittedName>
        <fullName evidence="2">Uncharacterized protein</fullName>
    </submittedName>
</protein>
<dbReference type="RefSeq" id="WP_237055352.1">
    <property type="nucleotide sequence ID" value="NZ_JAKJPO010000008.1"/>
</dbReference>
<dbReference type="EMBL" id="JAKJPO010000008">
    <property type="protein sequence ID" value="MCF7222582.1"/>
    <property type="molecule type" value="Genomic_DNA"/>
</dbReference>
<name>A0ABS9HW17_9GAMM</name>
<keyword evidence="1" id="KW-0472">Membrane</keyword>
<keyword evidence="1" id="KW-0812">Transmembrane</keyword>
<evidence type="ECO:0000256" key="1">
    <source>
        <dbReference type="SAM" id="Phobius"/>
    </source>
</evidence>
<reference evidence="2 3" key="2">
    <citation type="submission" date="2022-01" db="EMBL/GenBank/DDBJ databases">
        <title>Lysobacter chinensis sp. nov., a bacterium isolated from cow dung compost.</title>
        <authorList>
            <person name="Liu Y."/>
        </authorList>
    </citation>
    <scope>NUCLEOTIDE SEQUENCE [LARGE SCALE GENOMIC DNA]</scope>
    <source>
        <strain evidence="2 3">TLK-CK17</strain>
    </source>
</reference>
<accession>A0ABS9HW17</accession>
<proteinExistence type="predicted"/>
<reference evidence="2 3" key="3">
    <citation type="submission" date="2022-01" db="EMBL/GenBank/DDBJ databases">
        <authorList>
            <person name="Zhou L.Y."/>
        </authorList>
    </citation>
    <scope>NUCLEOTIDE SEQUENCE [LARGE SCALE GENOMIC DNA]</scope>
    <source>
        <strain evidence="2 3">TLK-CK17</strain>
    </source>
</reference>
<evidence type="ECO:0000313" key="2">
    <source>
        <dbReference type="EMBL" id="MCF7222582.1"/>
    </source>
</evidence>
<organism evidence="2 3">
    <name type="scientific">Marilutibacter chinensis</name>
    <dbReference type="NCBI Taxonomy" id="2912247"/>
    <lineage>
        <taxon>Bacteria</taxon>
        <taxon>Pseudomonadati</taxon>
        <taxon>Pseudomonadota</taxon>
        <taxon>Gammaproteobacteria</taxon>
        <taxon>Lysobacterales</taxon>
        <taxon>Lysobacteraceae</taxon>
        <taxon>Marilutibacter</taxon>
    </lineage>
</organism>
<sequence length="88" mass="10061">MELIELAARPLYLLARLLLWLAWDLLFLTVAWAIGWPIWRVISFGRFPHVGIGEYEESGTGEAFLVCGVGIAILVAMVWLFANHFGWW</sequence>